<dbReference type="FunCoup" id="A0A0H2RC17">
    <property type="interactions" value="416"/>
</dbReference>
<dbReference type="FunFam" id="1.20.120.730:FF:000001">
    <property type="entry name" value="Protein transport protein SEC23"/>
    <property type="match status" value="1"/>
</dbReference>
<dbReference type="SUPFAM" id="SSF53300">
    <property type="entry name" value="vWA-like"/>
    <property type="match status" value="1"/>
</dbReference>
<dbReference type="GO" id="GO:0030127">
    <property type="term" value="C:COPII vesicle coat"/>
    <property type="evidence" value="ECO:0007669"/>
    <property type="project" value="InterPro"/>
</dbReference>
<keyword evidence="8 14" id="KW-0862">Zinc</keyword>
<evidence type="ECO:0000256" key="14">
    <source>
        <dbReference type="RuleBase" id="RU365030"/>
    </source>
</evidence>
<keyword evidence="12 14" id="KW-0472">Membrane</keyword>
<dbReference type="OrthoDB" id="10256289at2759"/>
<evidence type="ECO:0000256" key="8">
    <source>
        <dbReference type="ARBA" id="ARBA00022833"/>
    </source>
</evidence>
<comment type="subcellular location">
    <subcellularLocation>
        <location evidence="14">Cytoplasm</location>
    </subcellularLocation>
    <subcellularLocation>
        <location evidence="1 14">Cytoplasmic vesicle</location>
        <location evidence="1 14">COPII-coated vesicle membrane</location>
        <topology evidence="1 14">Peripheral membrane protein</topology>
        <orientation evidence="1 14">Cytoplasmic side</orientation>
    </subcellularLocation>
    <subcellularLocation>
        <location evidence="2 14">Endoplasmic reticulum membrane</location>
        <topology evidence="2 14">Peripheral membrane protein</topology>
        <orientation evidence="2 14">Cytoplasmic side</orientation>
    </subcellularLocation>
    <subcellularLocation>
        <location evidence="14">Golgi apparatus membrane</location>
        <topology evidence="14">Peripheral membrane protein</topology>
        <orientation evidence="14">Cytoplasmic side</orientation>
    </subcellularLocation>
</comment>
<evidence type="ECO:0000256" key="1">
    <source>
        <dbReference type="ARBA" id="ARBA00004299"/>
    </source>
</evidence>
<protein>
    <recommendedName>
        <fullName evidence="14">Protein transport protein SEC23</fullName>
    </recommendedName>
</protein>
<evidence type="ECO:0000256" key="4">
    <source>
        <dbReference type="ARBA" id="ARBA00022448"/>
    </source>
</evidence>
<evidence type="ECO:0000256" key="2">
    <source>
        <dbReference type="ARBA" id="ARBA00004397"/>
    </source>
</evidence>
<dbReference type="SUPFAM" id="SSF82919">
    <property type="entry name" value="Zn-finger domain of Sec23/24"/>
    <property type="match status" value="1"/>
</dbReference>
<dbReference type="InterPro" id="IPR036180">
    <property type="entry name" value="Gelsolin-like_dom_sf"/>
</dbReference>
<dbReference type="InterPro" id="IPR006895">
    <property type="entry name" value="Znf_Sec23_Sec24"/>
</dbReference>
<feature type="domain" description="Sec23/Sec24 beta-sandwich" evidence="19">
    <location>
        <begin position="400"/>
        <end position="501"/>
    </location>
</feature>
<accession>A0A0H2RC17</accession>
<keyword evidence="20" id="KW-0946">Virion</keyword>
<name>A0A0H2RC17_9AGAM</name>
<evidence type="ECO:0000256" key="7">
    <source>
        <dbReference type="ARBA" id="ARBA00022824"/>
    </source>
</evidence>
<evidence type="ECO:0000256" key="9">
    <source>
        <dbReference type="ARBA" id="ARBA00022892"/>
    </source>
</evidence>
<dbReference type="InterPro" id="IPR036175">
    <property type="entry name" value="Sec23/24_helical_dom_sf"/>
</dbReference>
<dbReference type="SUPFAM" id="SSF81995">
    <property type="entry name" value="beta-sandwich domain of Sec23/24"/>
    <property type="match status" value="1"/>
</dbReference>
<evidence type="ECO:0000313" key="20">
    <source>
        <dbReference type="EMBL" id="KLO09017.1"/>
    </source>
</evidence>
<dbReference type="FunFam" id="2.30.30.380:FF:000001">
    <property type="entry name" value="Protein transport protein SEC23"/>
    <property type="match status" value="1"/>
</dbReference>
<dbReference type="CDD" id="cd11287">
    <property type="entry name" value="Sec23_C"/>
    <property type="match status" value="1"/>
</dbReference>
<keyword evidence="6 14" id="KW-0479">Metal-binding</keyword>
<dbReference type="GO" id="GO:0006886">
    <property type="term" value="P:intracellular protein transport"/>
    <property type="evidence" value="ECO:0007669"/>
    <property type="project" value="InterPro"/>
</dbReference>
<evidence type="ECO:0000259" key="16">
    <source>
        <dbReference type="Pfam" id="PF04810"/>
    </source>
</evidence>
<dbReference type="Pfam" id="PF04811">
    <property type="entry name" value="Sec23_trunk"/>
    <property type="match status" value="1"/>
</dbReference>
<keyword evidence="13 14" id="KW-0968">Cytoplasmic vesicle</keyword>
<comment type="similarity">
    <text evidence="3 14">Belongs to the SEC23/SEC24 family. SEC23 subfamily.</text>
</comment>
<keyword evidence="20" id="KW-0167">Capsid protein</keyword>
<dbReference type="GO" id="GO:0005789">
    <property type="term" value="C:endoplasmic reticulum membrane"/>
    <property type="evidence" value="ECO:0007669"/>
    <property type="project" value="UniProtKB-SubCell"/>
</dbReference>
<dbReference type="InterPro" id="IPR036174">
    <property type="entry name" value="Znf_Sec23_Sec24_sf"/>
</dbReference>
<gene>
    <name evidence="20" type="ORF">SCHPADRAFT_943977</name>
</gene>
<dbReference type="FunFam" id="3.40.50.410:FF:000008">
    <property type="entry name" value="Protein transport protein SEC23"/>
    <property type="match status" value="1"/>
</dbReference>
<dbReference type="STRING" id="27342.A0A0H2RC17"/>
<feature type="domain" description="Sec23/Sec24 helical" evidence="18">
    <location>
        <begin position="515"/>
        <end position="613"/>
    </location>
</feature>
<dbReference type="SUPFAM" id="SSF82754">
    <property type="entry name" value="C-terminal, gelsolin-like domain of Sec23/24"/>
    <property type="match status" value="1"/>
</dbReference>
<evidence type="ECO:0000256" key="10">
    <source>
        <dbReference type="ARBA" id="ARBA00022927"/>
    </source>
</evidence>
<dbReference type="Gene3D" id="1.20.120.730">
    <property type="entry name" value="Sec23/Sec24 helical domain"/>
    <property type="match status" value="1"/>
</dbReference>
<dbReference type="InterPro" id="IPR036465">
    <property type="entry name" value="vWFA_dom_sf"/>
</dbReference>
<dbReference type="GO" id="GO:0090110">
    <property type="term" value="P:COPII-coated vesicle cargo loading"/>
    <property type="evidence" value="ECO:0007669"/>
    <property type="project" value="TreeGrafter"/>
</dbReference>
<dbReference type="Pfam" id="PF08033">
    <property type="entry name" value="Sec23_BS"/>
    <property type="match status" value="1"/>
</dbReference>
<dbReference type="Gene3D" id="2.60.40.1670">
    <property type="entry name" value="beta-sandwich domain of Sec23/24"/>
    <property type="match status" value="1"/>
</dbReference>
<evidence type="ECO:0000256" key="5">
    <source>
        <dbReference type="ARBA" id="ARBA00022490"/>
    </source>
</evidence>
<evidence type="ECO:0000259" key="15">
    <source>
        <dbReference type="Pfam" id="PF00626"/>
    </source>
</evidence>
<evidence type="ECO:0000256" key="12">
    <source>
        <dbReference type="ARBA" id="ARBA00023136"/>
    </source>
</evidence>
<keyword evidence="21" id="KW-1185">Reference proteome</keyword>
<dbReference type="Gene3D" id="3.40.50.410">
    <property type="entry name" value="von Willebrand factor, type A domain"/>
    <property type="match status" value="1"/>
</dbReference>
<evidence type="ECO:0000259" key="18">
    <source>
        <dbReference type="Pfam" id="PF04815"/>
    </source>
</evidence>
<dbReference type="Proteomes" id="UP000053477">
    <property type="component" value="Unassembled WGS sequence"/>
</dbReference>
<proteinExistence type="inferred from homology"/>
<keyword evidence="11 14" id="KW-0333">Golgi apparatus</keyword>
<keyword evidence="4 14" id="KW-0813">Transport</keyword>
<dbReference type="AlphaFoldDB" id="A0A0H2RC17"/>
<evidence type="ECO:0000259" key="19">
    <source>
        <dbReference type="Pfam" id="PF08033"/>
    </source>
</evidence>
<dbReference type="SUPFAM" id="SSF81811">
    <property type="entry name" value="Helical domain of Sec23/24"/>
    <property type="match status" value="1"/>
</dbReference>
<dbReference type="InterPro" id="IPR029006">
    <property type="entry name" value="ADF-H/Gelsolin-like_dom_sf"/>
</dbReference>
<dbReference type="EMBL" id="KQ086069">
    <property type="protein sequence ID" value="KLO09017.1"/>
    <property type="molecule type" value="Genomic_DNA"/>
</dbReference>
<dbReference type="InterPro" id="IPR006900">
    <property type="entry name" value="Sec23/24_helical_dom"/>
</dbReference>
<dbReference type="GO" id="GO:0070971">
    <property type="term" value="C:endoplasmic reticulum exit site"/>
    <property type="evidence" value="ECO:0007669"/>
    <property type="project" value="TreeGrafter"/>
</dbReference>
<evidence type="ECO:0000256" key="3">
    <source>
        <dbReference type="ARBA" id="ARBA00009210"/>
    </source>
</evidence>
<evidence type="ECO:0000313" key="21">
    <source>
        <dbReference type="Proteomes" id="UP000053477"/>
    </source>
</evidence>
<dbReference type="InterPro" id="IPR006896">
    <property type="entry name" value="Sec23/24_trunk_dom"/>
</dbReference>
<comment type="function">
    <text evidence="14">Component of the coat protein complex II (COPII) which promotes the formation of transport vesicles from the endoplasmic reticulum (ER). The coat has two main functions, the physical deformation of the endoplasmic reticulum membrane into vesicles and the selection of cargo molecules.</text>
</comment>
<feature type="domain" description="Gelsolin-like" evidence="15">
    <location>
        <begin position="629"/>
        <end position="716"/>
    </location>
</feature>
<dbReference type="InterPro" id="IPR007123">
    <property type="entry name" value="Gelsolin-like_dom"/>
</dbReference>
<dbReference type="PANTHER" id="PTHR11141">
    <property type="entry name" value="PROTEIN TRANSPORT PROTEIN SEC23"/>
    <property type="match status" value="1"/>
</dbReference>
<sequence length="765" mass="85128">MFPRQVIEDLEDRDGVRLSWCGTWPSSRIEATRAVVPIAALYTPLKQREDLPVVEYDPVQCKPPCRAILNPNCQVDVRAKLWICPFCLSRNAFPPQYREISPVNLPLELQPNSTTIEYILPRPSPVPPIFLFVVDTCLDEEDLAALKSALIVGLGMIPPYALVGLITYGTMTQVHEIGYAECSKSYVFRGGKEYSPKQIQDMLGLSPQNRAAPRPGQPLPQNFGSARFLLPASSCEMQVASILEQLTRDPWPVANDKRPLRCTGNAISVAVGLLETTFPNTGARIMVFPGGPCTDGPGMVVGNELREAIRSHHDIERDSAKHFKRATKFYEALARRAANNGHAIDLFAGCLDQVGLLEMRSLSNFTNGVMVLSDSFATKIFRQGFHRLFDKDDQMHLTTGFNATLDVQTTKELKVSGMIGHAISAGKKSACVGETEIGIGQTSAWKICSLSPRTTEAVYFEVVTPPGQPLQPDARGLIQFVTHYQHASGRQKLRVTTISSAFAETGSPQVAAAFDQEAAAVLMSRIAVFKAEIDDSPDVLRWLDRMLIRLCQKFAEYRKEDQASFKLSGNFNIYPQFMFHLRRSQFLQVFNNSPDETAYYRHVLNEEDVINSLTMIQPTLFAYTLDDEESQPVLLDSASIKPDVILLLDTFFHILIFHGETVAQWRKAGFQDKEGHENFKMLLERPVQDAQELLVDRFPIPRYIVCDQGGSQARFLLSKLNPSTTHMSGGMYGGGAGGQAIFTDDVSLQVFMEHLKRLAVGAQTN</sequence>
<feature type="domain" description="Sec23/Sec24 trunk" evidence="17">
    <location>
        <begin position="125"/>
        <end position="389"/>
    </location>
</feature>
<evidence type="ECO:0000256" key="11">
    <source>
        <dbReference type="ARBA" id="ARBA00023034"/>
    </source>
</evidence>
<feature type="domain" description="Zinc finger Sec23/Sec24-type" evidence="16">
    <location>
        <begin position="58"/>
        <end position="97"/>
    </location>
</feature>
<dbReference type="InParanoid" id="A0A0H2RC17"/>
<dbReference type="GO" id="GO:0008270">
    <property type="term" value="F:zinc ion binding"/>
    <property type="evidence" value="ECO:0007669"/>
    <property type="project" value="InterPro"/>
</dbReference>
<dbReference type="Pfam" id="PF04810">
    <property type="entry name" value="zf-Sec23_Sec24"/>
    <property type="match status" value="1"/>
</dbReference>
<dbReference type="InterPro" id="IPR012990">
    <property type="entry name" value="Beta-sandwich_Sec23_24"/>
</dbReference>
<evidence type="ECO:0000256" key="13">
    <source>
        <dbReference type="ARBA" id="ARBA00023329"/>
    </source>
</evidence>
<evidence type="ECO:0000259" key="17">
    <source>
        <dbReference type="Pfam" id="PF04811"/>
    </source>
</evidence>
<dbReference type="Gene3D" id="3.40.20.10">
    <property type="entry name" value="Severin"/>
    <property type="match status" value="1"/>
</dbReference>
<dbReference type="GO" id="GO:0000139">
    <property type="term" value="C:Golgi membrane"/>
    <property type="evidence" value="ECO:0007669"/>
    <property type="project" value="UniProtKB-SubCell"/>
</dbReference>
<dbReference type="GO" id="GO:0005096">
    <property type="term" value="F:GTPase activator activity"/>
    <property type="evidence" value="ECO:0007669"/>
    <property type="project" value="TreeGrafter"/>
</dbReference>
<dbReference type="InterPro" id="IPR037550">
    <property type="entry name" value="Sec23_C"/>
</dbReference>
<organism evidence="20 21">
    <name type="scientific">Schizopora paradoxa</name>
    <dbReference type="NCBI Taxonomy" id="27342"/>
    <lineage>
        <taxon>Eukaryota</taxon>
        <taxon>Fungi</taxon>
        <taxon>Dikarya</taxon>
        <taxon>Basidiomycota</taxon>
        <taxon>Agaricomycotina</taxon>
        <taxon>Agaricomycetes</taxon>
        <taxon>Hymenochaetales</taxon>
        <taxon>Schizoporaceae</taxon>
        <taxon>Schizopora</taxon>
    </lineage>
</organism>
<keyword evidence="10 14" id="KW-0653">Protein transport</keyword>
<dbReference type="Gene3D" id="2.30.30.380">
    <property type="entry name" value="Zn-finger domain of Sec23/24"/>
    <property type="match status" value="1"/>
</dbReference>
<keyword evidence="5 14" id="KW-0963">Cytoplasm</keyword>
<reference evidence="20 21" key="1">
    <citation type="submission" date="2015-04" db="EMBL/GenBank/DDBJ databases">
        <title>Complete genome sequence of Schizopora paradoxa KUC8140, a cosmopolitan wood degrader in East Asia.</title>
        <authorList>
            <consortium name="DOE Joint Genome Institute"/>
            <person name="Min B."/>
            <person name="Park H."/>
            <person name="Jang Y."/>
            <person name="Kim J.-J."/>
            <person name="Kim K.H."/>
            <person name="Pangilinan J."/>
            <person name="Lipzen A."/>
            <person name="Riley R."/>
            <person name="Grigoriev I.V."/>
            <person name="Spatafora J.W."/>
            <person name="Choi I.-G."/>
        </authorList>
    </citation>
    <scope>NUCLEOTIDE SEQUENCE [LARGE SCALE GENOMIC DNA]</scope>
    <source>
        <strain evidence="20 21">KUC8140</strain>
    </source>
</reference>
<dbReference type="InterPro" id="IPR037364">
    <property type="entry name" value="Sec23"/>
</dbReference>
<keyword evidence="9 14" id="KW-0931">ER-Golgi transport</keyword>
<dbReference type="Pfam" id="PF04815">
    <property type="entry name" value="Sec23_helical"/>
    <property type="match status" value="1"/>
</dbReference>
<dbReference type="PANTHER" id="PTHR11141:SF0">
    <property type="entry name" value="PROTEIN TRANSPORT PROTEIN SEC23"/>
    <property type="match status" value="1"/>
</dbReference>
<evidence type="ECO:0000256" key="6">
    <source>
        <dbReference type="ARBA" id="ARBA00022723"/>
    </source>
</evidence>
<dbReference type="Pfam" id="PF00626">
    <property type="entry name" value="Gelsolin"/>
    <property type="match status" value="1"/>
</dbReference>
<keyword evidence="7 14" id="KW-0256">Endoplasmic reticulum</keyword>
<dbReference type="FunFam" id="3.40.20.10:FF:000006">
    <property type="entry name" value="Protein transport protein SEC23"/>
    <property type="match status" value="1"/>
</dbReference>